<comment type="caution">
    <text evidence="2">The sequence shown here is derived from an EMBL/GenBank/DDBJ whole genome shotgun (WGS) entry which is preliminary data.</text>
</comment>
<reference evidence="2 3" key="1">
    <citation type="submission" date="2019-02" db="EMBL/GenBank/DDBJ databases">
        <title>Genome sequencing of Clostridium botulinum clinical isolates.</title>
        <authorList>
            <person name="Brunt J."/>
            <person name="Van Vliet A.H.M."/>
            <person name="Stringer S.C."/>
            <person name="Grant K.A."/>
            <person name="Carter A.C."/>
            <person name="Peck M.W."/>
        </authorList>
    </citation>
    <scope>NUCLEOTIDE SEQUENCE [LARGE SCALE GENOMIC DNA]</scope>
    <source>
        <strain evidence="2 3">H113700579</strain>
    </source>
</reference>
<feature type="domain" description="HTH cro/C1-type" evidence="1">
    <location>
        <begin position="7"/>
        <end position="62"/>
    </location>
</feature>
<dbReference type="PROSITE" id="PS50943">
    <property type="entry name" value="HTH_CROC1"/>
    <property type="match status" value="1"/>
</dbReference>
<dbReference type="CDD" id="cd00093">
    <property type="entry name" value="HTH_XRE"/>
    <property type="match status" value="1"/>
</dbReference>
<dbReference type="EMBL" id="SGKU01000027">
    <property type="protein sequence ID" value="NFA43014.1"/>
    <property type="molecule type" value="Genomic_DNA"/>
</dbReference>
<dbReference type="InterPro" id="IPR010982">
    <property type="entry name" value="Lambda_DNA-bd_dom_sf"/>
</dbReference>
<accession>A0A6M0SRG6</accession>
<dbReference type="GO" id="GO:0003677">
    <property type="term" value="F:DNA binding"/>
    <property type="evidence" value="ECO:0007669"/>
    <property type="project" value="InterPro"/>
</dbReference>
<dbReference type="Pfam" id="PF01381">
    <property type="entry name" value="HTH_3"/>
    <property type="match status" value="1"/>
</dbReference>
<protein>
    <submittedName>
        <fullName evidence="2">Helix-turn-helix domain-containing protein</fullName>
    </submittedName>
</protein>
<dbReference type="Proteomes" id="UP000472355">
    <property type="component" value="Unassembled WGS sequence"/>
</dbReference>
<evidence type="ECO:0000313" key="2">
    <source>
        <dbReference type="EMBL" id="NFA43014.1"/>
    </source>
</evidence>
<gene>
    <name evidence="2" type="ORF">EXM65_10600</name>
</gene>
<dbReference type="Gene3D" id="1.10.260.40">
    <property type="entry name" value="lambda repressor-like DNA-binding domains"/>
    <property type="match status" value="1"/>
</dbReference>
<sequence length="67" mass="8181">MAIKNKLKEIRMREYMMNQKDFSNKLDVPVKVYWSWENGKSCPTLERALEITKKLNKEIKDIWYLEN</sequence>
<evidence type="ECO:0000259" key="1">
    <source>
        <dbReference type="PROSITE" id="PS50943"/>
    </source>
</evidence>
<proteinExistence type="predicted"/>
<name>A0A6M0SRG6_CLOBO</name>
<dbReference type="AlphaFoldDB" id="A0A6M0SRG6"/>
<dbReference type="InterPro" id="IPR001387">
    <property type="entry name" value="Cro/C1-type_HTH"/>
</dbReference>
<dbReference type="SUPFAM" id="SSF47413">
    <property type="entry name" value="lambda repressor-like DNA-binding domains"/>
    <property type="match status" value="1"/>
</dbReference>
<evidence type="ECO:0000313" key="3">
    <source>
        <dbReference type="Proteomes" id="UP000472355"/>
    </source>
</evidence>
<organism evidence="2 3">
    <name type="scientific">Clostridium botulinum</name>
    <dbReference type="NCBI Taxonomy" id="1491"/>
    <lineage>
        <taxon>Bacteria</taxon>
        <taxon>Bacillati</taxon>
        <taxon>Bacillota</taxon>
        <taxon>Clostridia</taxon>
        <taxon>Eubacteriales</taxon>
        <taxon>Clostridiaceae</taxon>
        <taxon>Clostridium</taxon>
    </lineage>
</organism>
<dbReference type="SMART" id="SM00530">
    <property type="entry name" value="HTH_XRE"/>
    <property type="match status" value="1"/>
</dbReference>